<dbReference type="InParanoid" id="G0VGK0"/>
<dbReference type="OrthoDB" id="6591996at2759"/>
<feature type="domain" description="C2H2-type" evidence="2">
    <location>
        <begin position="99"/>
        <end position="127"/>
    </location>
</feature>
<dbReference type="PROSITE" id="PS50157">
    <property type="entry name" value="ZINC_FINGER_C2H2_2"/>
    <property type="match status" value="2"/>
</dbReference>
<dbReference type="SMART" id="SM00355">
    <property type="entry name" value="ZnF_C2H2"/>
    <property type="match status" value="2"/>
</dbReference>
<dbReference type="KEGG" id="ncs:NCAS_0F01370"/>
<dbReference type="PROSITE" id="PS00028">
    <property type="entry name" value="ZINC_FINGER_C2H2_1"/>
    <property type="match status" value="1"/>
</dbReference>
<accession>G0VGK0</accession>
<sequence length="167" mass="19225">MDSIFSLDGIFISAFEFSDEESTFVVGGKSNCDDRMPPWVKEGVLGFNKEDLILIEREYPGLTKIIQVVEQNRNEVESFTDEGQSADSSCEILTSNELFNCKECSKAFVTSQKLKKHTKDAHSKRMFPCEYNCGKAFKRKDQRKSHYMAQKFHQTHQQFFSTLDNPP</sequence>
<evidence type="ECO:0000256" key="1">
    <source>
        <dbReference type="PROSITE-ProRule" id="PRU00042"/>
    </source>
</evidence>
<gene>
    <name evidence="3" type="primary">NCAS0F01370</name>
    <name evidence="3" type="ordered locus">NCAS_0F01370</name>
</gene>
<keyword evidence="4" id="KW-1185">Reference proteome</keyword>
<evidence type="ECO:0000313" key="3">
    <source>
        <dbReference type="EMBL" id="CCC70621.1"/>
    </source>
</evidence>
<reference key="2">
    <citation type="submission" date="2011-08" db="EMBL/GenBank/DDBJ databases">
        <title>Genome sequence of Naumovozyma castellii.</title>
        <authorList>
            <person name="Gordon J.L."/>
            <person name="Armisen D."/>
            <person name="Proux-Wera E."/>
            <person name="OhEigeartaigh S.S."/>
            <person name="Byrne K.P."/>
            <person name="Wolfe K.H."/>
        </authorList>
    </citation>
    <scope>NUCLEOTIDE SEQUENCE</scope>
    <source>
        <strain>Type strain:CBS 4309</strain>
    </source>
</reference>
<dbReference type="GO" id="GO:0008270">
    <property type="term" value="F:zinc ion binding"/>
    <property type="evidence" value="ECO:0007669"/>
    <property type="project" value="UniProtKB-KW"/>
</dbReference>
<organism evidence="3 4">
    <name type="scientific">Naumovozyma castellii</name>
    <name type="common">Yeast</name>
    <name type="synonym">Saccharomyces castellii</name>
    <dbReference type="NCBI Taxonomy" id="27288"/>
    <lineage>
        <taxon>Eukaryota</taxon>
        <taxon>Fungi</taxon>
        <taxon>Dikarya</taxon>
        <taxon>Ascomycota</taxon>
        <taxon>Saccharomycotina</taxon>
        <taxon>Saccharomycetes</taxon>
        <taxon>Saccharomycetales</taxon>
        <taxon>Saccharomycetaceae</taxon>
        <taxon>Naumovozyma</taxon>
    </lineage>
</organism>
<dbReference type="SUPFAM" id="SSF57667">
    <property type="entry name" value="beta-beta-alpha zinc fingers"/>
    <property type="match status" value="1"/>
</dbReference>
<dbReference type="Gene3D" id="3.30.160.60">
    <property type="entry name" value="Classic Zinc Finger"/>
    <property type="match status" value="1"/>
</dbReference>
<keyword evidence="1" id="KW-0479">Metal-binding</keyword>
<keyword evidence="1" id="KW-0863">Zinc-finger</keyword>
<proteinExistence type="predicted"/>
<name>G0VGK0_NAUCA</name>
<reference evidence="3 4" key="1">
    <citation type="journal article" date="2011" name="Proc. Natl. Acad. Sci. U.S.A.">
        <title>Evolutionary erosion of yeast sex chromosomes by mating-type switching accidents.</title>
        <authorList>
            <person name="Gordon J.L."/>
            <person name="Armisen D."/>
            <person name="Proux-Wera E."/>
            <person name="Oheigeartaigh S.S."/>
            <person name="Byrne K.P."/>
            <person name="Wolfe K.H."/>
        </authorList>
    </citation>
    <scope>NUCLEOTIDE SEQUENCE [LARGE SCALE GENOMIC DNA]</scope>
    <source>
        <strain evidence="4">ATCC 76901 / BCRC 22586 / CBS 4309 / NBRC 1992 / NRRL Y-12630</strain>
    </source>
</reference>
<feature type="domain" description="C2H2-type" evidence="2">
    <location>
        <begin position="127"/>
        <end position="158"/>
    </location>
</feature>
<dbReference type="Pfam" id="PF00096">
    <property type="entry name" value="zf-C2H2"/>
    <property type="match status" value="2"/>
</dbReference>
<dbReference type="RefSeq" id="XP_003676976.1">
    <property type="nucleotide sequence ID" value="XM_003676928.1"/>
</dbReference>
<evidence type="ECO:0000313" key="4">
    <source>
        <dbReference type="Proteomes" id="UP000001640"/>
    </source>
</evidence>
<dbReference type="GeneID" id="96904269"/>
<dbReference type="Proteomes" id="UP000001640">
    <property type="component" value="Chromosome 6"/>
</dbReference>
<keyword evidence="1" id="KW-0862">Zinc</keyword>
<dbReference type="InterPro" id="IPR036236">
    <property type="entry name" value="Znf_C2H2_sf"/>
</dbReference>
<dbReference type="HOGENOM" id="CLU_1594998_0_0_1"/>
<dbReference type="AlphaFoldDB" id="G0VGK0"/>
<dbReference type="InterPro" id="IPR013087">
    <property type="entry name" value="Znf_C2H2_type"/>
</dbReference>
<evidence type="ECO:0000259" key="2">
    <source>
        <dbReference type="PROSITE" id="PS50157"/>
    </source>
</evidence>
<dbReference type="EMBL" id="HE576757">
    <property type="protein sequence ID" value="CCC70621.1"/>
    <property type="molecule type" value="Genomic_DNA"/>
</dbReference>
<protein>
    <recommendedName>
        <fullName evidence="2">C2H2-type domain-containing protein</fullName>
    </recommendedName>
</protein>